<evidence type="ECO:0000313" key="3">
    <source>
        <dbReference type="Proteomes" id="UP000002358"/>
    </source>
</evidence>
<dbReference type="OMA" id="YRKVELM"/>
<keyword evidence="1" id="KW-0732">Signal</keyword>
<dbReference type="EnsemblMetazoa" id="XM_031920987">
    <property type="protein sequence ID" value="XP_031776847"/>
    <property type="gene ID" value="LOC116415784"/>
</dbReference>
<dbReference type="InParanoid" id="A0A7M7PW53"/>
<dbReference type="SMART" id="SM00718">
    <property type="entry name" value="DM4_12"/>
    <property type="match status" value="1"/>
</dbReference>
<dbReference type="InterPro" id="IPR006631">
    <property type="entry name" value="DM4_12"/>
</dbReference>
<dbReference type="OrthoDB" id="6617264at2759"/>
<feature type="signal peptide" evidence="1">
    <location>
        <begin position="1"/>
        <end position="26"/>
    </location>
</feature>
<dbReference type="PANTHER" id="PTHR21398">
    <property type="entry name" value="AGAP007094-PA"/>
    <property type="match status" value="1"/>
</dbReference>
<dbReference type="AlphaFoldDB" id="A0A7M7PW53"/>
<evidence type="ECO:0000313" key="2">
    <source>
        <dbReference type="EnsemblMetazoa" id="XP_031776847"/>
    </source>
</evidence>
<feature type="chain" id="PRO_5029832329" evidence="1">
    <location>
        <begin position="27"/>
        <end position="198"/>
    </location>
</feature>
<dbReference type="GeneID" id="116415784"/>
<keyword evidence="3" id="KW-1185">Reference proteome</keyword>
<dbReference type="KEGG" id="nvi:116415784"/>
<evidence type="ECO:0000256" key="1">
    <source>
        <dbReference type="SAM" id="SignalP"/>
    </source>
</evidence>
<dbReference type="Pfam" id="PF07841">
    <property type="entry name" value="DM4_12"/>
    <property type="match status" value="1"/>
</dbReference>
<dbReference type="Proteomes" id="UP000002358">
    <property type="component" value="Chromosome 1"/>
</dbReference>
<proteinExistence type="predicted"/>
<accession>A0A7M7PW53</accession>
<dbReference type="PANTHER" id="PTHR21398:SF1">
    <property type="entry name" value="FI03705P"/>
    <property type="match status" value="1"/>
</dbReference>
<organism evidence="2 3">
    <name type="scientific">Nasonia vitripennis</name>
    <name type="common">Parasitic wasp</name>
    <dbReference type="NCBI Taxonomy" id="7425"/>
    <lineage>
        <taxon>Eukaryota</taxon>
        <taxon>Metazoa</taxon>
        <taxon>Ecdysozoa</taxon>
        <taxon>Arthropoda</taxon>
        <taxon>Hexapoda</taxon>
        <taxon>Insecta</taxon>
        <taxon>Pterygota</taxon>
        <taxon>Neoptera</taxon>
        <taxon>Endopterygota</taxon>
        <taxon>Hymenoptera</taxon>
        <taxon>Apocrita</taxon>
        <taxon>Proctotrupomorpha</taxon>
        <taxon>Chalcidoidea</taxon>
        <taxon>Pteromalidae</taxon>
        <taxon>Pteromalinae</taxon>
        <taxon>Nasonia</taxon>
    </lineage>
</organism>
<name>A0A7M7PW53_NASVI</name>
<protein>
    <submittedName>
        <fullName evidence="2">Uncharacterized protein</fullName>
    </submittedName>
</protein>
<reference evidence="2" key="1">
    <citation type="submission" date="2021-01" db="UniProtKB">
        <authorList>
            <consortium name="EnsemblMetazoa"/>
        </authorList>
    </citation>
    <scope>IDENTIFICATION</scope>
</reference>
<sequence length="198" mass="22931">MTRERYGKSFVLSLLLLLFLARLTRAYADNVTLSRSSRAIGLGYKYLIFPQGSNVQLIYCLTVSTLARPRDFFTVGVTAGLAYELPYRRTLLHRKPAEVYHRRSRRDLYRRLEIMLETQGKDGRSCLLKSLCQAGRRNRSREIGKSSFLEEILHSVFTFPAVELEENEDEAQRSADYDRAYAAEEDCDRLFPACPRLF</sequence>
<dbReference type="RefSeq" id="XP_031776847.1">
    <property type="nucleotide sequence ID" value="XM_031920987.1"/>
</dbReference>